<evidence type="ECO:0000313" key="3">
    <source>
        <dbReference type="Proteomes" id="UP001183629"/>
    </source>
</evidence>
<keyword evidence="3" id="KW-1185">Reference proteome</keyword>
<dbReference type="Pfam" id="PF07811">
    <property type="entry name" value="TadE"/>
    <property type="match status" value="1"/>
</dbReference>
<dbReference type="InterPro" id="IPR012495">
    <property type="entry name" value="TadE-like_dom"/>
</dbReference>
<comment type="caution">
    <text evidence="2">The sequence shown here is derived from an EMBL/GenBank/DDBJ whole genome shotgun (WGS) entry which is preliminary data.</text>
</comment>
<dbReference type="EMBL" id="JAVDYC010000001">
    <property type="protein sequence ID" value="MDR7322231.1"/>
    <property type="molecule type" value="Genomic_DNA"/>
</dbReference>
<feature type="domain" description="TadE-like" evidence="1">
    <location>
        <begin position="7"/>
        <end position="48"/>
    </location>
</feature>
<organism evidence="2 3">
    <name type="scientific">Catenuloplanes niger</name>
    <dbReference type="NCBI Taxonomy" id="587534"/>
    <lineage>
        <taxon>Bacteria</taxon>
        <taxon>Bacillati</taxon>
        <taxon>Actinomycetota</taxon>
        <taxon>Actinomycetes</taxon>
        <taxon>Micromonosporales</taxon>
        <taxon>Micromonosporaceae</taxon>
        <taxon>Catenuloplanes</taxon>
    </lineage>
</organism>
<name>A0AAE3ZN23_9ACTN</name>
<sequence>MLRSQRGASPVELAILMPVILFMLFGGIQVAAVYMARATALAAAQEAVSAERLFQAKDGSGKQRADAFIRAAGDWLTGPTVTVTKTGTDVTCVVTGNALSIIPGWTIPVTQTATGPRERVTAGGGG</sequence>
<evidence type="ECO:0000313" key="2">
    <source>
        <dbReference type="EMBL" id="MDR7322231.1"/>
    </source>
</evidence>
<reference evidence="2 3" key="1">
    <citation type="submission" date="2023-07" db="EMBL/GenBank/DDBJ databases">
        <title>Sequencing the genomes of 1000 actinobacteria strains.</title>
        <authorList>
            <person name="Klenk H.-P."/>
        </authorList>
    </citation>
    <scope>NUCLEOTIDE SEQUENCE [LARGE SCALE GENOMIC DNA]</scope>
    <source>
        <strain evidence="2 3">DSM 44711</strain>
    </source>
</reference>
<dbReference type="Proteomes" id="UP001183629">
    <property type="component" value="Unassembled WGS sequence"/>
</dbReference>
<evidence type="ECO:0000259" key="1">
    <source>
        <dbReference type="Pfam" id="PF07811"/>
    </source>
</evidence>
<gene>
    <name evidence="2" type="ORF">J2S44_002481</name>
</gene>
<accession>A0AAE3ZN23</accession>
<proteinExistence type="predicted"/>
<protein>
    <submittedName>
        <fullName evidence="2">Flp pilus assembly protein TadG</fullName>
    </submittedName>
</protein>
<dbReference type="RefSeq" id="WP_310412283.1">
    <property type="nucleotide sequence ID" value="NZ_JAVDYC010000001.1"/>
</dbReference>
<dbReference type="AlphaFoldDB" id="A0AAE3ZN23"/>